<evidence type="ECO:0000256" key="3">
    <source>
        <dbReference type="ARBA" id="ARBA00022989"/>
    </source>
</evidence>
<keyword evidence="7" id="KW-1185">Reference proteome</keyword>
<dbReference type="PANTHER" id="PTHR43847">
    <property type="entry name" value="BLL3993 PROTEIN"/>
    <property type="match status" value="1"/>
</dbReference>
<accession>A0ABS1J6W2</accession>
<reference evidence="6 7" key="1">
    <citation type="submission" date="2021-01" db="EMBL/GenBank/DDBJ databases">
        <title>Tumebacillus sp. strain ITR2 16S ribosomal RNA gene Genome sequencing and assembly.</title>
        <authorList>
            <person name="Kang M."/>
        </authorList>
    </citation>
    <scope>NUCLEOTIDE SEQUENCE [LARGE SCALE GENOMIC DNA]</scope>
    <source>
        <strain evidence="6 7">ITR2</strain>
    </source>
</reference>
<dbReference type="GO" id="GO:0032259">
    <property type="term" value="P:methylation"/>
    <property type="evidence" value="ECO:0007669"/>
    <property type="project" value="UniProtKB-KW"/>
</dbReference>
<dbReference type="PANTHER" id="PTHR43847:SF1">
    <property type="entry name" value="BLL3993 PROTEIN"/>
    <property type="match status" value="1"/>
</dbReference>
<dbReference type="EMBL" id="JAEQNB010000001">
    <property type="protein sequence ID" value="MBL0386022.1"/>
    <property type="molecule type" value="Genomic_DNA"/>
</dbReference>
<dbReference type="GO" id="GO:0008168">
    <property type="term" value="F:methyltransferase activity"/>
    <property type="evidence" value="ECO:0007669"/>
    <property type="project" value="UniProtKB-KW"/>
</dbReference>
<comment type="caution">
    <text evidence="6">The sequence shown here is derived from an EMBL/GenBank/DDBJ whole genome shotgun (WGS) entry which is preliminary data.</text>
</comment>
<keyword evidence="4 5" id="KW-0472">Membrane</keyword>
<name>A0ABS1J6W2_9BACL</name>
<organism evidence="6 7">
    <name type="scientific">Tumebacillus amylolyticus</name>
    <dbReference type="NCBI Taxonomy" id="2801339"/>
    <lineage>
        <taxon>Bacteria</taxon>
        <taxon>Bacillati</taxon>
        <taxon>Bacillota</taxon>
        <taxon>Bacilli</taxon>
        <taxon>Bacillales</taxon>
        <taxon>Alicyclobacillaceae</taxon>
        <taxon>Tumebacillus</taxon>
    </lineage>
</organism>
<evidence type="ECO:0000313" key="6">
    <source>
        <dbReference type="EMBL" id="MBL0386022.1"/>
    </source>
</evidence>
<comment type="subcellular location">
    <subcellularLocation>
        <location evidence="1">Membrane</location>
        <topology evidence="1">Multi-pass membrane protein</topology>
    </subcellularLocation>
</comment>
<evidence type="ECO:0000313" key="7">
    <source>
        <dbReference type="Proteomes" id="UP000602284"/>
    </source>
</evidence>
<dbReference type="Proteomes" id="UP000602284">
    <property type="component" value="Unassembled WGS sequence"/>
</dbReference>
<evidence type="ECO:0000256" key="4">
    <source>
        <dbReference type="ARBA" id="ARBA00023136"/>
    </source>
</evidence>
<evidence type="ECO:0000256" key="2">
    <source>
        <dbReference type="ARBA" id="ARBA00022692"/>
    </source>
</evidence>
<keyword evidence="6" id="KW-0489">Methyltransferase</keyword>
<keyword evidence="2 5" id="KW-0812">Transmembrane</keyword>
<keyword evidence="6" id="KW-0808">Transferase</keyword>
<proteinExistence type="predicted"/>
<dbReference type="RefSeq" id="WP_201631745.1">
    <property type="nucleotide sequence ID" value="NZ_JAEQNB010000001.1"/>
</dbReference>
<protein>
    <submittedName>
        <fullName evidence="6">Isoprenylcysteine carboxyl methyltransferase</fullName>
    </submittedName>
</protein>
<feature type="transmembrane region" description="Helical" evidence="5">
    <location>
        <begin position="71"/>
        <end position="89"/>
    </location>
</feature>
<feature type="transmembrane region" description="Helical" evidence="5">
    <location>
        <begin position="42"/>
        <end position="59"/>
    </location>
</feature>
<dbReference type="InterPro" id="IPR007269">
    <property type="entry name" value="ICMT_MeTrfase"/>
</dbReference>
<keyword evidence="3 5" id="KW-1133">Transmembrane helix</keyword>
<dbReference type="Gene3D" id="1.20.120.1630">
    <property type="match status" value="1"/>
</dbReference>
<sequence length="187" mass="21529">MVTWFLLIFSFVLAERFLELAVARRNAHYMRAIGGFEVGAEHYRWIVLLHATFFVSLVAEVLERERLDQPPYLLPFSLFLLAQVLRVWILSSLGKFWNTRIFVLPGSEPVRRGPYRFMKHPNYTVVAVELLTLPLAFGAPITALVFSLLNAIVLRVRIQAEERALAEVTAYGEQMGNLPRFHPFGKR</sequence>
<dbReference type="Pfam" id="PF04140">
    <property type="entry name" value="ICMT"/>
    <property type="match status" value="1"/>
</dbReference>
<feature type="transmembrane region" description="Helical" evidence="5">
    <location>
        <begin position="131"/>
        <end position="153"/>
    </location>
</feature>
<evidence type="ECO:0000256" key="5">
    <source>
        <dbReference type="SAM" id="Phobius"/>
    </source>
</evidence>
<evidence type="ECO:0000256" key="1">
    <source>
        <dbReference type="ARBA" id="ARBA00004141"/>
    </source>
</evidence>
<dbReference type="InterPro" id="IPR052527">
    <property type="entry name" value="Metal_cation-efflux_comp"/>
</dbReference>
<gene>
    <name evidence="6" type="ORF">JJB07_05090</name>
</gene>